<accession>A0A7H9EK09</accession>
<reference evidence="2 3" key="1">
    <citation type="submission" date="2020-01" db="EMBL/GenBank/DDBJ databases">
        <title>Complete and circular genome sequences of six lactobacillus isolates from horses.</title>
        <authorList>
            <person name="Hassan H.M."/>
        </authorList>
    </citation>
    <scope>NUCLEOTIDE SEQUENCE [LARGE SCALE GENOMIC DNA]</scope>
    <source>
        <strain evidence="2 3">1A</strain>
    </source>
</reference>
<organism evidence="2 3">
    <name type="scientific">Ligilactobacillus saerimneri</name>
    <dbReference type="NCBI Taxonomy" id="228229"/>
    <lineage>
        <taxon>Bacteria</taxon>
        <taxon>Bacillati</taxon>
        <taxon>Bacillota</taxon>
        <taxon>Bacilli</taxon>
        <taxon>Lactobacillales</taxon>
        <taxon>Lactobacillaceae</taxon>
        <taxon>Ligilactobacillus</taxon>
    </lineage>
</organism>
<protein>
    <submittedName>
        <fullName evidence="2">Uncharacterized protein</fullName>
    </submittedName>
</protein>
<dbReference type="RefSeq" id="WP_180848365.1">
    <property type="nucleotide sequence ID" value="NZ_CP047418.1"/>
</dbReference>
<proteinExistence type="predicted"/>
<gene>
    <name evidence="2" type="ORF">GTO87_05165</name>
</gene>
<dbReference type="EMBL" id="CP047418">
    <property type="protein sequence ID" value="QLL78048.1"/>
    <property type="molecule type" value="Genomic_DNA"/>
</dbReference>
<feature type="transmembrane region" description="Helical" evidence="1">
    <location>
        <begin position="20"/>
        <end position="37"/>
    </location>
</feature>
<evidence type="ECO:0000313" key="3">
    <source>
        <dbReference type="Proteomes" id="UP000510886"/>
    </source>
</evidence>
<dbReference type="Proteomes" id="UP000510886">
    <property type="component" value="Chromosome"/>
</dbReference>
<name>A0A7H9EK09_9LACO</name>
<keyword evidence="1" id="KW-1133">Transmembrane helix</keyword>
<keyword evidence="1" id="KW-0472">Membrane</keyword>
<evidence type="ECO:0000256" key="1">
    <source>
        <dbReference type="SAM" id="Phobius"/>
    </source>
</evidence>
<sequence>MKDERNEEKIARYQRSTRIALVLGVILMLINKLLEAWEKKEESKDGRKYS</sequence>
<keyword evidence="1" id="KW-0812">Transmembrane</keyword>
<dbReference type="AlphaFoldDB" id="A0A7H9EK09"/>
<dbReference type="KEGG" id="lsw:GTO87_05165"/>
<evidence type="ECO:0000313" key="2">
    <source>
        <dbReference type="EMBL" id="QLL78048.1"/>
    </source>
</evidence>